<comment type="caution">
    <text evidence="2">The sequence shown here is derived from an EMBL/GenBank/DDBJ whole genome shotgun (WGS) entry which is preliminary data.</text>
</comment>
<sequence>MPALKSPYPRLPAAATQQTIVTAVLASPDDVVKSYLLNVTSELLAVQSSTSSLGAPSTDRFSPSLQTLHERLQAGYVSPFPGLQNRKTEVSSRVDRASCKVAVSPATDRALGDFEDLYYAILAAVKEMHEAIILRLNNGFSDPNAVLSPTSQFTTHFFQEWLVHQWAVLNEPSFVLALDIASRRSFVEDYLCQGLRIQLEAGEITQEQAEAARAQLYGSDVLEDMPGLSWVGNEHSAMINGRLNEKYRLVFQAEKQAQVKKTRWAKKKDRIQKTARTSPKATARRGSGEYRQQRQQVVAGQALHSLSAFSLDGQTPRSETTQAQQGFGEAWQSQRVDQTCSGMQSLSQLEVQAWRLHTQQHMYAQREAQLEDHERVVRRKTSLNLGQLVDTQQLTQTTTQASVQATTPALDYTHHKVSLHTPHDQQNPAAQPQLPRMSREVHAQDAKQDGLSSAQEHTTPGASPREMRAQRVTEYQAWLRQSASDSARWVMGQSSQLEPGMSDASLQEGMYETMDLDNAGEF</sequence>
<feature type="region of interest" description="Disordered" evidence="1">
    <location>
        <begin position="483"/>
        <end position="503"/>
    </location>
</feature>
<accession>A0ABR3S9F0</accession>
<gene>
    <name evidence="2" type="ORF">SLS60_001280</name>
</gene>
<protein>
    <submittedName>
        <fullName evidence="2">Uncharacterized protein</fullName>
    </submittedName>
</protein>
<dbReference type="EMBL" id="JAKJXO020000001">
    <property type="protein sequence ID" value="KAL1613048.1"/>
    <property type="molecule type" value="Genomic_DNA"/>
</dbReference>
<name>A0ABR3S9F0_9PLEO</name>
<evidence type="ECO:0000313" key="3">
    <source>
        <dbReference type="Proteomes" id="UP001521785"/>
    </source>
</evidence>
<feature type="compositionally biased region" description="Polar residues" evidence="1">
    <location>
        <begin position="450"/>
        <end position="461"/>
    </location>
</feature>
<keyword evidence="3" id="KW-1185">Reference proteome</keyword>
<feature type="region of interest" description="Disordered" evidence="1">
    <location>
        <begin position="266"/>
        <end position="292"/>
    </location>
</feature>
<reference evidence="2 3" key="1">
    <citation type="submission" date="2024-02" db="EMBL/GenBank/DDBJ databases">
        <title>De novo assembly and annotation of 12 fungi associated with fruit tree decline syndrome in Ontario, Canada.</title>
        <authorList>
            <person name="Sulman M."/>
            <person name="Ellouze W."/>
            <person name="Ilyukhin E."/>
        </authorList>
    </citation>
    <scope>NUCLEOTIDE SEQUENCE [LARGE SCALE GENOMIC DNA]</scope>
    <source>
        <strain evidence="2 3">M42-189</strain>
    </source>
</reference>
<evidence type="ECO:0000313" key="2">
    <source>
        <dbReference type="EMBL" id="KAL1613048.1"/>
    </source>
</evidence>
<dbReference type="Proteomes" id="UP001521785">
    <property type="component" value="Unassembled WGS sequence"/>
</dbReference>
<organism evidence="2 3">
    <name type="scientific">Paraconiothyrium brasiliense</name>
    <dbReference type="NCBI Taxonomy" id="300254"/>
    <lineage>
        <taxon>Eukaryota</taxon>
        <taxon>Fungi</taxon>
        <taxon>Dikarya</taxon>
        <taxon>Ascomycota</taxon>
        <taxon>Pezizomycotina</taxon>
        <taxon>Dothideomycetes</taxon>
        <taxon>Pleosporomycetidae</taxon>
        <taxon>Pleosporales</taxon>
        <taxon>Massarineae</taxon>
        <taxon>Didymosphaeriaceae</taxon>
        <taxon>Paraconiothyrium</taxon>
    </lineage>
</organism>
<proteinExistence type="predicted"/>
<evidence type="ECO:0000256" key="1">
    <source>
        <dbReference type="SAM" id="MobiDB-lite"/>
    </source>
</evidence>
<feature type="compositionally biased region" description="Basic and acidic residues" evidence="1">
    <location>
        <begin position="437"/>
        <end position="448"/>
    </location>
</feature>
<feature type="region of interest" description="Disordered" evidence="1">
    <location>
        <begin position="420"/>
        <end position="469"/>
    </location>
</feature>